<evidence type="ECO:0000256" key="2">
    <source>
        <dbReference type="ARBA" id="ARBA00008017"/>
    </source>
</evidence>
<evidence type="ECO:0000313" key="5">
    <source>
        <dbReference type="EMBL" id="KAG8460655.1"/>
    </source>
</evidence>
<comment type="similarity">
    <text evidence="2">Belongs to the MscS (TC 1.A.23) family.</text>
</comment>
<gene>
    <name evidence="5" type="ORF">KFE25_011430</name>
</gene>
<evidence type="ECO:0008006" key="7">
    <source>
        <dbReference type="Google" id="ProtNLM"/>
    </source>
</evidence>
<protein>
    <recommendedName>
        <fullName evidence="7">Mechanosensitive ion channel protein</fullName>
    </recommendedName>
</protein>
<dbReference type="Proteomes" id="UP000751190">
    <property type="component" value="Unassembled WGS sequence"/>
</dbReference>
<feature type="transmembrane region" description="Helical" evidence="4">
    <location>
        <begin position="672"/>
        <end position="694"/>
    </location>
</feature>
<dbReference type="GO" id="GO:0008381">
    <property type="term" value="F:mechanosensitive monoatomic ion channel activity"/>
    <property type="evidence" value="ECO:0007669"/>
    <property type="project" value="TreeGrafter"/>
</dbReference>
<feature type="transmembrane region" description="Helical" evidence="4">
    <location>
        <begin position="197"/>
        <end position="224"/>
    </location>
</feature>
<feature type="region of interest" description="Disordered" evidence="3">
    <location>
        <begin position="83"/>
        <end position="138"/>
    </location>
</feature>
<evidence type="ECO:0000256" key="4">
    <source>
        <dbReference type="SAM" id="Phobius"/>
    </source>
</evidence>
<feature type="transmembrane region" description="Helical" evidence="4">
    <location>
        <begin position="706"/>
        <end position="729"/>
    </location>
</feature>
<evidence type="ECO:0000256" key="1">
    <source>
        <dbReference type="ARBA" id="ARBA00004141"/>
    </source>
</evidence>
<keyword evidence="4" id="KW-0812">Transmembrane</keyword>
<evidence type="ECO:0000313" key="6">
    <source>
        <dbReference type="Proteomes" id="UP000751190"/>
    </source>
</evidence>
<keyword evidence="6" id="KW-1185">Reference proteome</keyword>
<dbReference type="PANTHER" id="PTHR31618:SF1">
    <property type="entry name" value="EF-HAND DOMAIN-CONTAINING PROTEIN"/>
    <property type="match status" value="1"/>
</dbReference>
<dbReference type="EMBL" id="JAGTXO010000031">
    <property type="protein sequence ID" value="KAG8460655.1"/>
    <property type="molecule type" value="Genomic_DNA"/>
</dbReference>
<comment type="caution">
    <text evidence="5">The sequence shown here is derived from an EMBL/GenBank/DDBJ whole genome shotgun (WGS) entry which is preliminary data.</text>
</comment>
<accession>A0A8J6C8I0</accession>
<sequence>MAEQADLAQVAPHKSRMWGVLRASQLAHKVMLADAGLPPEAPRVNVNTFADAIAAVSALTLDDTRGEAMAEDMVLSWVAGAQMQREEDDDDAASTVGSTVHAPDDPLLPEPVATGTDGEAVNESAAADVTPRAPSLSRRRTSMQLAISSIHGGASTGGGGAAAAAARVDDADDARDAPARNACAPLRTVAGHLARGALALVIFALRELLFLLLILAPSCVGFITHRDEPLRAHWQIWLLRPLYALGVGRVFSACVLAALDEPAVREVLPRNALALAEAFRGWTATATCGLIVHFALSYAPLPLGGEARAWREIGRVPWLFGINTWVFVLALTRGVLDAVAEVVFFDMRDAHFQKRVQTALLRMRCLRILFATGRAARDRAARAAARPAAQHGARGAAGRMLGASAHAIGAGMDAGARRVHSAAHELHQASVAILRRRTAEREAAATGELGKADARRRARGALASEDSAAAAAAAGGGGGDGPADGELCVVDEHAFAFDLDSIAEQLELVRAALSHTRDGHFASSLAQARKRAGGAYDALLIEYERELERARAREAEAERTTAAAANAAGPANAAVATVEASRPPHANVDNAADWRPRTLPRARLVRWCVLASRRRGAAAASKVEDELASLWPGATVDKSEFVASVELVYREQRFVQAAVDSLGNLHRMMHNFLIGCWAFMLGLAAIFLVDWGFALDGWLLPLSSGMLSVAFLSGRVPYEVAAGIVYVVLERPYDIGDRIYINSPGATSKDCEPLIVLQIGMLSTICSSPVTEDQHIMQNYVLRGMGVINLARSSRPSITLTVDVPARTSAAKLTELVEAVYAYAGSVPAEWAEVQGHNIAPVDYRAGAIELQFYLLSAYKRVQVGDILKAKGRAYIFIHEYQRGAGFEMVRPTQPLNVRFELRSEPIGAAVEPPVSRGASRVSL</sequence>
<dbReference type="OrthoDB" id="544685at2759"/>
<proteinExistence type="inferred from homology"/>
<dbReference type="PANTHER" id="PTHR31618">
    <property type="entry name" value="MECHANOSENSITIVE ION CHANNEL PROTEIN 5"/>
    <property type="match status" value="1"/>
</dbReference>
<name>A0A8J6C8I0_DIALT</name>
<keyword evidence="4" id="KW-1133">Transmembrane helix</keyword>
<dbReference type="InterPro" id="IPR016688">
    <property type="entry name" value="MscS-like_plants/fungi"/>
</dbReference>
<feature type="transmembrane region" description="Helical" evidence="4">
    <location>
        <begin position="279"/>
        <end position="298"/>
    </location>
</feature>
<comment type="subcellular location">
    <subcellularLocation>
        <location evidence="1">Membrane</location>
        <topology evidence="1">Multi-pass membrane protein</topology>
    </subcellularLocation>
</comment>
<keyword evidence="4" id="KW-0472">Membrane</keyword>
<organism evidence="5 6">
    <name type="scientific">Diacronema lutheri</name>
    <name type="common">Unicellular marine alga</name>
    <name type="synonym">Monochrysis lutheri</name>
    <dbReference type="NCBI Taxonomy" id="2081491"/>
    <lineage>
        <taxon>Eukaryota</taxon>
        <taxon>Haptista</taxon>
        <taxon>Haptophyta</taxon>
        <taxon>Pavlovophyceae</taxon>
        <taxon>Pavlovales</taxon>
        <taxon>Pavlovaceae</taxon>
        <taxon>Diacronema</taxon>
    </lineage>
</organism>
<dbReference type="GO" id="GO:0005886">
    <property type="term" value="C:plasma membrane"/>
    <property type="evidence" value="ECO:0007669"/>
    <property type="project" value="TreeGrafter"/>
</dbReference>
<reference evidence="5" key="1">
    <citation type="submission" date="2021-05" db="EMBL/GenBank/DDBJ databases">
        <title>The genome of the haptophyte Pavlova lutheri (Diacronema luteri, Pavlovales) - a model for lipid biosynthesis in eukaryotic algae.</title>
        <authorList>
            <person name="Hulatt C.J."/>
            <person name="Posewitz M.C."/>
        </authorList>
    </citation>
    <scope>NUCLEOTIDE SEQUENCE</scope>
    <source>
        <strain evidence="5">NIVA-4/92</strain>
    </source>
</reference>
<feature type="transmembrane region" description="Helical" evidence="4">
    <location>
        <begin position="236"/>
        <end position="259"/>
    </location>
</feature>
<dbReference type="AlphaFoldDB" id="A0A8J6C8I0"/>
<dbReference type="GO" id="GO:0006820">
    <property type="term" value="P:monoatomic anion transport"/>
    <property type="evidence" value="ECO:0007669"/>
    <property type="project" value="TreeGrafter"/>
</dbReference>
<evidence type="ECO:0000256" key="3">
    <source>
        <dbReference type="SAM" id="MobiDB-lite"/>
    </source>
</evidence>